<dbReference type="RefSeq" id="WP_058891296.1">
    <property type="nucleotide sequence ID" value="NZ_LQBL01000028.1"/>
</dbReference>
<accession>A0A0W8I4Y0</accession>
<dbReference type="AlphaFoldDB" id="A0A0W8I4Y0"/>
<dbReference type="SUPFAM" id="SSF53756">
    <property type="entry name" value="UDP-Glycosyltransferase/glycogen phosphorylase"/>
    <property type="match status" value="1"/>
</dbReference>
<name>A0A0W8I4Y0_9MICO</name>
<gene>
    <name evidence="1" type="ORF">AVL62_00270</name>
</gene>
<keyword evidence="2" id="KW-1185">Reference proteome</keyword>
<protein>
    <recommendedName>
        <fullName evidence="3">Glycosyl transferase family 1 domain-containing protein</fullName>
    </recommendedName>
</protein>
<dbReference type="Proteomes" id="UP000054837">
    <property type="component" value="Unassembled WGS sequence"/>
</dbReference>
<evidence type="ECO:0000313" key="2">
    <source>
        <dbReference type="Proteomes" id="UP000054837"/>
    </source>
</evidence>
<dbReference type="OrthoDB" id="9809622at2"/>
<sequence>MVSPVNRLRRLAWRGLAALPAPVREVATLPVRRRADAELRALAPMPAAERRLYLGPWNTAGQAYAWARAVERHLPGVAAQNLAAHRSAAAGTFRYPADQALSALAQRGHVREIHGARVLREATHVVFESGRPVLADLHAGSMLADVPELEAAGIRHAVLFHGSEIRDLRAHAEAYAHSPFHGPWDDYLRTLQGVVERNRRDLADYAGPVLVSTPDLLDVLPGATWLPLVVEVERFAGAAGAPVLERPRPVVLHAPSNPRLKGTEAVERVLEGMQAAGLVEYRRLTGVPHARMAAFVGDADVVVDQVVLGNPGVLLAETLAAGRLAVAHLAPGVRERMARSDRDRGGDGVVPVLDADPDTLEEVLRGVLDERGRHTELAARGPAWARRHHDGTRAAEVLDRVLLST</sequence>
<organism evidence="1 2">
    <name type="scientific">Serinicoccus chungangensis</name>
    <dbReference type="NCBI Taxonomy" id="767452"/>
    <lineage>
        <taxon>Bacteria</taxon>
        <taxon>Bacillati</taxon>
        <taxon>Actinomycetota</taxon>
        <taxon>Actinomycetes</taxon>
        <taxon>Micrococcales</taxon>
        <taxon>Ornithinimicrobiaceae</taxon>
        <taxon>Serinicoccus</taxon>
    </lineage>
</organism>
<dbReference type="STRING" id="767452.AVL62_00270"/>
<evidence type="ECO:0000313" key="1">
    <source>
        <dbReference type="EMBL" id="KUG53287.1"/>
    </source>
</evidence>
<proteinExistence type="predicted"/>
<reference evidence="1 2" key="1">
    <citation type="submission" date="2015-12" db="EMBL/GenBank/DDBJ databases">
        <title>Serinicoccus chungangenesis strain CD08_5 genome sequencing and assembly.</title>
        <authorList>
            <person name="Chander A.M."/>
            <person name="Kaur G."/>
            <person name="Nair G.R."/>
            <person name="Dhawan D.K."/>
            <person name="Kochhar R.K."/>
            <person name="Mayilraj S."/>
            <person name="Bhadada S.K."/>
        </authorList>
    </citation>
    <scope>NUCLEOTIDE SEQUENCE [LARGE SCALE GENOMIC DNA]</scope>
    <source>
        <strain evidence="1 2">CD08_5</strain>
    </source>
</reference>
<comment type="caution">
    <text evidence="1">The sequence shown here is derived from an EMBL/GenBank/DDBJ whole genome shotgun (WGS) entry which is preliminary data.</text>
</comment>
<evidence type="ECO:0008006" key="3">
    <source>
        <dbReference type="Google" id="ProtNLM"/>
    </source>
</evidence>
<dbReference type="EMBL" id="LQBL01000028">
    <property type="protein sequence ID" value="KUG53287.1"/>
    <property type="molecule type" value="Genomic_DNA"/>
</dbReference>